<keyword evidence="2" id="KW-1185">Reference proteome</keyword>
<reference evidence="1 2" key="2">
    <citation type="submission" date="2018-11" db="EMBL/GenBank/DDBJ databases">
        <authorList>
            <consortium name="Pathogen Informatics"/>
        </authorList>
    </citation>
    <scope>NUCLEOTIDE SEQUENCE [LARGE SCALE GENOMIC DNA]</scope>
</reference>
<protein>
    <submittedName>
        <fullName evidence="3">Peptidase A1 domain-containing protein</fullName>
    </submittedName>
</protein>
<gene>
    <name evidence="1" type="ORF">TCNE_LOCUS4326</name>
</gene>
<dbReference type="EMBL" id="UYWY01007076">
    <property type="protein sequence ID" value="VDM30043.1"/>
    <property type="molecule type" value="Genomic_DNA"/>
</dbReference>
<evidence type="ECO:0000313" key="3">
    <source>
        <dbReference type="WBParaSite" id="TCNE_0000432601-mRNA-1"/>
    </source>
</evidence>
<evidence type="ECO:0000313" key="1">
    <source>
        <dbReference type="EMBL" id="VDM30043.1"/>
    </source>
</evidence>
<name>A0A183U756_TOXCA</name>
<organism evidence="2 3">
    <name type="scientific">Toxocara canis</name>
    <name type="common">Canine roundworm</name>
    <dbReference type="NCBI Taxonomy" id="6265"/>
    <lineage>
        <taxon>Eukaryota</taxon>
        <taxon>Metazoa</taxon>
        <taxon>Ecdysozoa</taxon>
        <taxon>Nematoda</taxon>
        <taxon>Chromadorea</taxon>
        <taxon>Rhabditida</taxon>
        <taxon>Spirurina</taxon>
        <taxon>Ascaridomorpha</taxon>
        <taxon>Ascaridoidea</taxon>
        <taxon>Toxocaridae</taxon>
        <taxon>Toxocara</taxon>
    </lineage>
</organism>
<accession>A0A183U756</accession>
<dbReference type="AlphaFoldDB" id="A0A183U756"/>
<sequence length="122" mass="13618">MNSEVGQSEGSRLLICKLLSISDTREGQVFALDTGVPCGLLDPDNKVGFSFELTSSKYSVHLRPCLQQFTAFSVRNPEKNVIVYTGQWFTCGHFSNAAQSAYFTRIYRGPITRITSRRSDLS</sequence>
<dbReference type="Proteomes" id="UP000050794">
    <property type="component" value="Unassembled WGS sequence"/>
</dbReference>
<reference evidence="3" key="1">
    <citation type="submission" date="2016-06" db="UniProtKB">
        <authorList>
            <consortium name="WormBaseParasite"/>
        </authorList>
    </citation>
    <scope>IDENTIFICATION</scope>
</reference>
<dbReference type="WBParaSite" id="TCNE_0000432601-mRNA-1">
    <property type="protein sequence ID" value="TCNE_0000432601-mRNA-1"/>
    <property type="gene ID" value="TCNE_0000432601"/>
</dbReference>
<proteinExistence type="predicted"/>
<evidence type="ECO:0000313" key="2">
    <source>
        <dbReference type="Proteomes" id="UP000050794"/>
    </source>
</evidence>